<dbReference type="Gene3D" id="1.20.1270.180">
    <property type="match status" value="1"/>
</dbReference>
<dbReference type="Proteomes" id="UP000824242">
    <property type="component" value="Unassembled WGS sequence"/>
</dbReference>
<keyword evidence="2" id="KW-0732">Signal</keyword>
<comment type="caution">
    <text evidence="4">The sequence shown here is derived from an EMBL/GenBank/DDBJ whole genome shotgun (WGS) entry which is preliminary data.</text>
</comment>
<evidence type="ECO:0000313" key="4">
    <source>
        <dbReference type="EMBL" id="HIR46684.1"/>
    </source>
</evidence>
<feature type="chain" id="PRO_5039072568" description="Lysozyme inhibitor LprI-like N-terminal domain-containing protein" evidence="2">
    <location>
        <begin position="22"/>
        <end position="223"/>
    </location>
</feature>
<evidence type="ECO:0000313" key="5">
    <source>
        <dbReference type="Proteomes" id="UP000824242"/>
    </source>
</evidence>
<gene>
    <name evidence="4" type="ORF">IAB89_03335</name>
</gene>
<name>A0A9D1ALM2_9FIRM</name>
<protein>
    <recommendedName>
        <fullName evidence="3">Lysozyme inhibitor LprI-like N-terminal domain-containing protein</fullName>
    </recommendedName>
</protein>
<dbReference type="Pfam" id="PF07007">
    <property type="entry name" value="LprI"/>
    <property type="match status" value="1"/>
</dbReference>
<dbReference type="InterPro" id="IPR009739">
    <property type="entry name" value="LprI-like_N"/>
</dbReference>
<organism evidence="4 5">
    <name type="scientific">Candidatus Caccousia avicola</name>
    <dbReference type="NCBI Taxonomy" id="2840721"/>
    <lineage>
        <taxon>Bacteria</taxon>
        <taxon>Bacillati</taxon>
        <taxon>Bacillota</taxon>
        <taxon>Clostridia</taxon>
        <taxon>Eubacteriales</taxon>
        <taxon>Oscillospiraceae</taxon>
        <taxon>Oscillospiraceae incertae sedis</taxon>
        <taxon>Candidatus Caccousia</taxon>
    </lineage>
</organism>
<reference evidence="4" key="2">
    <citation type="journal article" date="2021" name="PeerJ">
        <title>Extensive microbial diversity within the chicken gut microbiome revealed by metagenomics and culture.</title>
        <authorList>
            <person name="Gilroy R."/>
            <person name="Ravi A."/>
            <person name="Getino M."/>
            <person name="Pursley I."/>
            <person name="Horton D.L."/>
            <person name="Alikhan N.F."/>
            <person name="Baker D."/>
            <person name="Gharbi K."/>
            <person name="Hall N."/>
            <person name="Watson M."/>
            <person name="Adriaenssens E.M."/>
            <person name="Foster-Nyarko E."/>
            <person name="Jarju S."/>
            <person name="Secka A."/>
            <person name="Antonio M."/>
            <person name="Oren A."/>
            <person name="Chaudhuri R.R."/>
            <person name="La Ragione R."/>
            <person name="Hildebrand F."/>
            <person name="Pallen M.J."/>
        </authorList>
    </citation>
    <scope>NUCLEOTIDE SEQUENCE</scope>
    <source>
        <strain evidence="4">ChiSxjej1B13-7958</strain>
    </source>
</reference>
<feature type="signal peptide" evidence="2">
    <location>
        <begin position="1"/>
        <end position="21"/>
    </location>
</feature>
<feature type="region of interest" description="Disordered" evidence="1">
    <location>
        <begin position="43"/>
        <end position="83"/>
    </location>
</feature>
<dbReference type="PROSITE" id="PS51257">
    <property type="entry name" value="PROKAR_LIPOPROTEIN"/>
    <property type="match status" value="1"/>
</dbReference>
<feature type="domain" description="Lysozyme inhibitor LprI-like N-terminal" evidence="3">
    <location>
        <begin position="112"/>
        <end position="194"/>
    </location>
</feature>
<feature type="compositionally biased region" description="Acidic residues" evidence="1">
    <location>
        <begin position="54"/>
        <end position="75"/>
    </location>
</feature>
<accession>A0A9D1ALM2</accession>
<evidence type="ECO:0000256" key="2">
    <source>
        <dbReference type="SAM" id="SignalP"/>
    </source>
</evidence>
<sequence>MRQLAISLLAVLTAASCLLFAACGQRGETASAVSAAPSAVSAVSSGEIDPTAPTEEDAGLTAGDGEDLNNPEEGEGSGLVIPIETDSPEFDAKFKDNPIDAAYVAESADLVSTMEIVEACERYAALWEKEIEVGMEKLLSLATDDREQYQKEQEDWETGRDANLKALAEQAGEGSLGQIEAAGSRMDFFRARANAVLRELYSYDPDFTYAYNSDDSSAVSAAG</sequence>
<evidence type="ECO:0000259" key="3">
    <source>
        <dbReference type="Pfam" id="PF07007"/>
    </source>
</evidence>
<proteinExistence type="predicted"/>
<dbReference type="EMBL" id="DVGZ01000034">
    <property type="protein sequence ID" value="HIR46684.1"/>
    <property type="molecule type" value="Genomic_DNA"/>
</dbReference>
<reference evidence="4" key="1">
    <citation type="submission" date="2020-10" db="EMBL/GenBank/DDBJ databases">
        <authorList>
            <person name="Gilroy R."/>
        </authorList>
    </citation>
    <scope>NUCLEOTIDE SEQUENCE</scope>
    <source>
        <strain evidence="4">ChiSxjej1B13-7958</strain>
    </source>
</reference>
<dbReference type="AlphaFoldDB" id="A0A9D1ALM2"/>
<evidence type="ECO:0000256" key="1">
    <source>
        <dbReference type="SAM" id="MobiDB-lite"/>
    </source>
</evidence>